<sequence length="219" mass="25335">MQLTPAEDGKFKAVVHHFEKLRDTFEMLSVILAEDDPRLNNLYKLKQHLDYFKDRFEREEAEKAAKKRQEAHDLEVGTTRVMLALQTFYPKAFPIEAEKVKPLYIGIDHQIHAALTTVNKIEGLEVTYAMIGEALRRWVTTEAYYLSFKSNGHRVDIYGNPVEYILQRDFNHANKKYVQMTRGQQTAARKTIDDLPVATPECEAELAREILNAILRPSL</sequence>
<dbReference type="InterPro" id="IPR016103">
    <property type="entry name" value="ProQ/FinO"/>
</dbReference>
<evidence type="ECO:0000313" key="4">
    <source>
        <dbReference type="Proteomes" id="UP000433502"/>
    </source>
</evidence>
<keyword evidence="1" id="KW-0694">RNA-binding</keyword>
<dbReference type="SUPFAM" id="SSF48657">
    <property type="entry name" value="FinO-like"/>
    <property type="match status" value="1"/>
</dbReference>
<protein>
    <submittedName>
        <fullName evidence="3">Putative RNA chaperone</fullName>
    </submittedName>
</protein>
<dbReference type="SMART" id="SM00945">
    <property type="entry name" value="ProQ"/>
    <property type="match status" value="1"/>
</dbReference>
<dbReference type="GO" id="GO:0003723">
    <property type="term" value="F:RNA binding"/>
    <property type="evidence" value="ECO:0007669"/>
    <property type="project" value="UniProtKB-KW"/>
</dbReference>
<feature type="domain" description="ProQ/FinO" evidence="2">
    <location>
        <begin position="74"/>
        <end position="193"/>
    </location>
</feature>
<gene>
    <name evidence="3" type="ORF">RL2RES_243</name>
</gene>
<dbReference type="Proteomes" id="UP000433502">
    <property type="component" value="Segment"/>
</dbReference>
<name>A0A6B9J3F7_9CAUD</name>
<evidence type="ECO:0000259" key="2">
    <source>
        <dbReference type="SMART" id="SM00945"/>
    </source>
</evidence>
<dbReference type="Gene3D" id="1.10.1710.10">
    <property type="entry name" value="ProQ/FinO domain"/>
    <property type="match status" value="1"/>
</dbReference>
<evidence type="ECO:0000313" key="3">
    <source>
        <dbReference type="EMBL" id="QGZ14162.1"/>
    </source>
</evidence>
<dbReference type="Pfam" id="PF04352">
    <property type="entry name" value="ProQ"/>
    <property type="match status" value="1"/>
</dbReference>
<proteinExistence type="predicted"/>
<keyword evidence="4" id="KW-1185">Reference proteome</keyword>
<dbReference type="InterPro" id="IPR036442">
    <property type="entry name" value="ProQ/FinO_sf"/>
</dbReference>
<dbReference type="EMBL" id="MN549361">
    <property type="protein sequence ID" value="QGZ14162.1"/>
    <property type="molecule type" value="Genomic_DNA"/>
</dbReference>
<organism evidence="3 4">
    <name type="scientific">Rhizobium phage RL2RES</name>
    <dbReference type="NCBI Taxonomy" id="103371"/>
    <lineage>
        <taxon>Viruses</taxon>
        <taxon>Duplodnaviria</taxon>
        <taxon>Heunggongvirae</taxon>
        <taxon>Uroviricota</taxon>
        <taxon>Caudoviricetes</taxon>
        <taxon>Pootjesviridae</taxon>
        <taxon>Innesvirus</taxon>
        <taxon>Innesvirus RL2RES</taxon>
    </lineage>
</organism>
<reference evidence="3 4" key="1">
    <citation type="submission" date="2019-10" db="EMBL/GenBank/DDBJ databases">
        <title>Complete genome sequence of bacteriophage vB_RLeM_RL2RES.</title>
        <authorList>
            <person name="Gunathilake D."/>
            <person name="Bhat S."/>
            <person name="Yost C.K."/>
            <person name="Hynes M.F."/>
        </authorList>
    </citation>
    <scope>NUCLEOTIDE SEQUENCE [LARGE SCALE GENOMIC DNA]</scope>
</reference>
<accession>A0A6B9J3F7</accession>
<evidence type="ECO:0000256" key="1">
    <source>
        <dbReference type="ARBA" id="ARBA00022884"/>
    </source>
</evidence>